<accession>A0A7R9AYY7</accession>
<organism evidence="1">
    <name type="scientific">Timema shepardi</name>
    <name type="common">Walking stick</name>
    <dbReference type="NCBI Taxonomy" id="629360"/>
    <lineage>
        <taxon>Eukaryota</taxon>
        <taxon>Metazoa</taxon>
        <taxon>Ecdysozoa</taxon>
        <taxon>Arthropoda</taxon>
        <taxon>Hexapoda</taxon>
        <taxon>Insecta</taxon>
        <taxon>Pterygota</taxon>
        <taxon>Neoptera</taxon>
        <taxon>Polyneoptera</taxon>
        <taxon>Phasmatodea</taxon>
        <taxon>Timematodea</taxon>
        <taxon>Timematoidea</taxon>
        <taxon>Timematidae</taxon>
        <taxon>Timema</taxon>
    </lineage>
</organism>
<sequence>MRQRSSSCFTAVLSLFYSDPPLVLQQSSPCLAAILPLSYSNPPIVLQQSSPCLAAILPLSYSDLFLFYSDPPLVLQQSSLFYSDTPLVLQQSSPYFTAILPLFYSDPPLRSVATVVKTVSHEQSHALHGENSVPSLTWQLNAGNYQAYQYSAIPVASFVGRQYILRQARVIGAWELTTTQRTPEAAARDVSSTLDK</sequence>
<protein>
    <submittedName>
        <fullName evidence="1">Uncharacterized protein</fullName>
    </submittedName>
</protein>
<reference evidence="1" key="1">
    <citation type="submission" date="2020-11" db="EMBL/GenBank/DDBJ databases">
        <authorList>
            <person name="Tran Van P."/>
        </authorList>
    </citation>
    <scope>NUCLEOTIDE SEQUENCE</scope>
</reference>
<name>A0A7R9AYY7_TIMSH</name>
<proteinExistence type="predicted"/>
<dbReference type="EMBL" id="OC003238">
    <property type="protein sequence ID" value="CAD7263009.1"/>
    <property type="molecule type" value="Genomic_DNA"/>
</dbReference>
<evidence type="ECO:0000313" key="1">
    <source>
        <dbReference type="EMBL" id="CAD7263009.1"/>
    </source>
</evidence>
<gene>
    <name evidence="1" type="ORF">TSIB3V08_LOCUS7101</name>
</gene>
<dbReference type="AlphaFoldDB" id="A0A7R9AYY7"/>